<gene>
    <name evidence="2" type="ORF">CUR83_12345</name>
</gene>
<name>A0ABT6IXC0_9GAMM</name>
<dbReference type="InterPro" id="IPR010865">
    <property type="entry name" value="DUF1499"/>
</dbReference>
<keyword evidence="1" id="KW-0472">Membrane</keyword>
<proteinExistence type="predicted"/>
<dbReference type="RefSeq" id="WP_284719743.1">
    <property type="nucleotide sequence ID" value="NZ_PGFT01000001.1"/>
</dbReference>
<protein>
    <submittedName>
        <fullName evidence="2">DUF1499 domain-containing protein</fullName>
    </submittedName>
</protein>
<organism evidence="2 3">
    <name type="scientific">Psychrobacter pocilloporae</name>
    <dbReference type="NCBI Taxonomy" id="1775882"/>
    <lineage>
        <taxon>Bacteria</taxon>
        <taxon>Pseudomonadati</taxon>
        <taxon>Pseudomonadota</taxon>
        <taxon>Gammaproteobacteria</taxon>
        <taxon>Moraxellales</taxon>
        <taxon>Moraxellaceae</taxon>
        <taxon>Psychrobacter</taxon>
    </lineage>
</organism>
<comment type="caution">
    <text evidence="2">The sequence shown here is derived from an EMBL/GenBank/DDBJ whole genome shotgun (WGS) entry which is preliminary data.</text>
</comment>
<dbReference type="Proteomes" id="UP001243298">
    <property type="component" value="Unassembled WGS sequence"/>
</dbReference>
<keyword evidence="1" id="KW-1133">Transmembrane helix</keyword>
<evidence type="ECO:0000256" key="1">
    <source>
        <dbReference type="SAM" id="Phobius"/>
    </source>
</evidence>
<keyword evidence="1" id="KW-0812">Transmembrane</keyword>
<evidence type="ECO:0000313" key="2">
    <source>
        <dbReference type="EMBL" id="MDH4905832.1"/>
    </source>
</evidence>
<feature type="transmembrane region" description="Helical" evidence="1">
    <location>
        <begin position="35"/>
        <end position="57"/>
    </location>
</feature>
<dbReference type="Pfam" id="PF07386">
    <property type="entry name" value="DUF1499"/>
    <property type="match status" value="1"/>
</dbReference>
<sequence>MKIFVGLISLIAVLLVVLAGPLYQFGMIGLATAFTGFKFGVFAGIAALILLAIQLLFKRNTASIGSALISAVLAITAIAIPLSMMNTAKNVPPIHDISTDLMNPPQFVAIALLRADAPNPVAYDGIETAEQQRIGYPELQTLRYDQTQPELVAASTQAIENLGWELVNIDADKDIIEAIEATDITACFGFKDDIVVRITDSENERLVDIRSKPRIGGGDLVKNAARIHGFIKELDNLLAK</sequence>
<evidence type="ECO:0000313" key="3">
    <source>
        <dbReference type="Proteomes" id="UP001243298"/>
    </source>
</evidence>
<reference evidence="2 3" key="1">
    <citation type="submission" date="2017-11" db="EMBL/GenBank/DDBJ databases">
        <title>Whole genome sequencing of Psychrobacter pocilloporae S6-60T(=JCM 31058T=LMG 29157T).</title>
        <authorList>
            <person name="Das S.K."/>
        </authorList>
    </citation>
    <scope>NUCLEOTIDE SEQUENCE [LARGE SCALE GENOMIC DNA]</scope>
    <source>
        <strain evidence="2 3">S6-60</strain>
    </source>
</reference>
<accession>A0ABT6IXC0</accession>
<feature type="transmembrane region" description="Helical" evidence="1">
    <location>
        <begin position="64"/>
        <end position="84"/>
    </location>
</feature>
<dbReference type="EMBL" id="PGFT01000001">
    <property type="protein sequence ID" value="MDH4905832.1"/>
    <property type="molecule type" value="Genomic_DNA"/>
</dbReference>
<keyword evidence="3" id="KW-1185">Reference proteome</keyword>